<evidence type="ECO:0000313" key="2">
    <source>
        <dbReference type="EMBL" id="BBY80200.1"/>
    </source>
</evidence>
<evidence type="ECO:0008006" key="4">
    <source>
        <dbReference type="Google" id="ProtNLM"/>
    </source>
</evidence>
<proteinExistence type="predicted"/>
<sequence>MQIFGVWCGIAYLVLIFSGWALVAGFVPPMPPTTGADEVAQLFVDDALRIRTGMVLVMFSALALIPFVAVTAQMIARIEGSAGVLTYTFLIGGVGNMVLSFYPAVWWLTAAYRADRAPELIHLVNDLSWLQFIGGVTMYFGMPLTIMVASLCDKSPDPVFPRWCGYTMGWVVLVTVPDQLLFFFQTGPFAWNGVLGLWVPAVMFGVFFISTVVVVRRALLRERQSLLAATRAASAAPPATVRR</sequence>
<dbReference type="EMBL" id="AP022599">
    <property type="protein sequence ID" value="BBY80200.1"/>
    <property type="molecule type" value="Genomic_DNA"/>
</dbReference>
<evidence type="ECO:0000256" key="1">
    <source>
        <dbReference type="SAM" id="Phobius"/>
    </source>
</evidence>
<feature type="transmembrane region" description="Helical" evidence="1">
    <location>
        <begin position="48"/>
        <end position="72"/>
    </location>
</feature>
<feature type="transmembrane region" description="Helical" evidence="1">
    <location>
        <begin position="84"/>
        <end position="109"/>
    </location>
</feature>
<dbReference type="Proteomes" id="UP000467252">
    <property type="component" value="Chromosome"/>
</dbReference>
<accession>A0A7I7UGL8</accession>
<protein>
    <recommendedName>
        <fullName evidence="4">DUF4386 domain-containing protein</fullName>
    </recommendedName>
</protein>
<evidence type="ECO:0000313" key="3">
    <source>
        <dbReference type="Proteomes" id="UP000467252"/>
    </source>
</evidence>
<feature type="transmembrane region" description="Helical" evidence="1">
    <location>
        <begin position="129"/>
        <end position="151"/>
    </location>
</feature>
<keyword evidence="3" id="KW-1185">Reference proteome</keyword>
<name>A0A7I7UGL8_MYCPV</name>
<keyword evidence="1" id="KW-0812">Transmembrane</keyword>
<keyword evidence="1" id="KW-0472">Membrane</keyword>
<feature type="transmembrane region" description="Helical" evidence="1">
    <location>
        <begin position="7"/>
        <end position="28"/>
    </location>
</feature>
<feature type="transmembrane region" description="Helical" evidence="1">
    <location>
        <begin position="190"/>
        <end position="215"/>
    </location>
</feature>
<organism evidence="2 3">
    <name type="scientific">Mycolicibacterium pulveris</name>
    <name type="common">Mycobacterium pulveris</name>
    <dbReference type="NCBI Taxonomy" id="36813"/>
    <lineage>
        <taxon>Bacteria</taxon>
        <taxon>Bacillati</taxon>
        <taxon>Actinomycetota</taxon>
        <taxon>Actinomycetes</taxon>
        <taxon>Mycobacteriales</taxon>
        <taxon>Mycobacteriaceae</taxon>
        <taxon>Mycolicibacterium</taxon>
    </lineage>
</organism>
<reference evidence="2 3" key="1">
    <citation type="journal article" date="2019" name="Emerg. Microbes Infect.">
        <title>Comprehensive subspecies identification of 175 nontuberculous mycobacteria species based on 7547 genomic profiles.</title>
        <authorList>
            <person name="Matsumoto Y."/>
            <person name="Kinjo T."/>
            <person name="Motooka D."/>
            <person name="Nabeya D."/>
            <person name="Jung N."/>
            <person name="Uechi K."/>
            <person name="Horii T."/>
            <person name="Iida T."/>
            <person name="Fujita J."/>
            <person name="Nakamura S."/>
        </authorList>
    </citation>
    <scope>NUCLEOTIDE SEQUENCE [LARGE SCALE GENOMIC DNA]</scope>
    <source>
        <strain evidence="2 3">JCM 6370</strain>
    </source>
</reference>
<gene>
    <name evidence="2" type="ORF">MPUL_13580</name>
</gene>
<feature type="transmembrane region" description="Helical" evidence="1">
    <location>
        <begin position="163"/>
        <end position="184"/>
    </location>
</feature>
<keyword evidence="1" id="KW-1133">Transmembrane helix</keyword>
<dbReference type="AlphaFoldDB" id="A0A7I7UGL8"/>